<dbReference type="SUPFAM" id="SSF159659">
    <property type="entry name" value="Cgl1923-like"/>
    <property type="match status" value="1"/>
</dbReference>
<comment type="function">
    <text evidence="4">Involved in 20S proteasome assembly.</text>
</comment>
<accession>A0A0C2SHD0</accession>
<organism evidence="5 6">
    <name type="scientific">Amanita muscaria (strain Koide BX008)</name>
    <dbReference type="NCBI Taxonomy" id="946122"/>
    <lineage>
        <taxon>Eukaryota</taxon>
        <taxon>Fungi</taxon>
        <taxon>Dikarya</taxon>
        <taxon>Basidiomycota</taxon>
        <taxon>Agaricomycotina</taxon>
        <taxon>Agaricomycetes</taxon>
        <taxon>Agaricomycetidae</taxon>
        <taxon>Agaricales</taxon>
        <taxon>Pluteineae</taxon>
        <taxon>Amanitaceae</taxon>
        <taxon>Amanita</taxon>
    </lineage>
</organism>
<evidence type="ECO:0000256" key="1">
    <source>
        <dbReference type="ARBA" id="ARBA00019186"/>
    </source>
</evidence>
<sequence length="259" mass="27927">MSFVYPHKNSNIKGKVLIIPVVSTANVAQLAVDVFIASFSLRRVASIDPKYFIPVVGAREDGEPGITTPCELFTNDNVNLAVIQQRSPVLKARKQEFVDSLFEYIKTSGASAVLFLSGVDVSNRTDSQMLTPTYQIQSGGTPLLASSPLRNLNSLPIPTYTTPIAQQPLAGDGKPPLIPFIPGGGLTRRILSSLPQGWQIPTAAILQFVLEGDNRADAQLLAAVVAKVLDSDSAITEWKHPTGWQQGLFGTPQEQTLYG</sequence>
<dbReference type="Gene3D" id="3.40.50.10900">
    <property type="entry name" value="PAC-like subunit"/>
    <property type="match status" value="2"/>
</dbReference>
<protein>
    <recommendedName>
        <fullName evidence="1 4">Proteasome assembly chaperone 2</fullName>
    </recommendedName>
</protein>
<keyword evidence="6" id="KW-1185">Reference proteome</keyword>
<name>A0A0C2SHD0_AMAMK</name>
<dbReference type="InterPro" id="IPR038389">
    <property type="entry name" value="PSMG2_sf"/>
</dbReference>
<dbReference type="Pfam" id="PF09754">
    <property type="entry name" value="PAC2"/>
    <property type="match status" value="1"/>
</dbReference>
<dbReference type="GO" id="GO:0005829">
    <property type="term" value="C:cytosol"/>
    <property type="evidence" value="ECO:0007669"/>
    <property type="project" value="TreeGrafter"/>
</dbReference>
<evidence type="ECO:0000313" key="6">
    <source>
        <dbReference type="Proteomes" id="UP000054549"/>
    </source>
</evidence>
<evidence type="ECO:0000256" key="3">
    <source>
        <dbReference type="ARBA" id="ARBA00025745"/>
    </source>
</evidence>
<gene>
    <name evidence="5" type="ORF">M378DRAFT_165538</name>
</gene>
<reference evidence="5 6" key="1">
    <citation type="submission" date="2014-04" db="EMBL/GenBank/DDBJ databases">
        <title>Evolutionary Origins and Diversification of the Mycorrhizal Mutualists.</title>
        <authorList>
            <consortium name="DOE Joint Genome Institute"/>
            <consortium name="Mycorrhizal Genomics Consortium"/>
            <person name="Kohler A."/>
            <person name="Kuo A."/>
            <person name="Nagy L.G."/>
            <person name="Floudas D."/>
            <person name="Copeland A."/>
            <person name="Barry K.W."/>
            <person name="Cichocki N."/>
            <person name="Veneault-Fourrey C."/>
            <person name="LaButti K."/>
            <person name="Lindquist E.A."/>
            <person name="Lipzen A."/>
            <person name="Lundell T."/>
            <person name="Morin E."/>
            <person name="Murat C."/>
            <person name="Riley R."/>
            <person name="Ohm R."/>
            <person name="Sun H."/>
            <person name="Tunlid A."/>
            <person name="Henrissat B."/>
            <person name="Grigoriev I.V."/>
            <person name="Hibbett D.S."/>
            <person name="Martin F."/>
        </authorList>
    </citation>
    <scope>NUCLEOTIDE SEQUENCE [LARGE SCALE GENOMIC DNA]</scope>
    <source>
        <strain evidence="5 6">Koide BX008</strain>
    </source>
</reference>
<dbReference type="PIRSF" id="PIRSF010044">
    <property type="entry name" value="UCP010044"/>
    <property type="match status" value="1"/>
</dbReference>
<dbReference type="Proteomes" id="UP000054549">
    <property type="component" value="Unassembled WGS sequence"/>
</dbReference>
<dbReference type="EMBL" id="KN818269">
    <property type="protein sequence ID" value="KIL62525.1"/>
    <property type="molecule type" value="Genomic_DNA"/>
</dbReference>
<dbReference type="GO" id="GO:0005634">
    <property type="term" value="C:nucleus"/>
    <property type="evidence" value="ECO:0007669"/>
    <property type="project" value="TreeGrafter"/>
</dbReference>
<dbReference type="GO" id="GO:0043248">
    <property type="term" value="P:proteasome assembly"/>
    <property type="evidence" value="ECO:0007669"/>
    <property type="project" value="TreeGrafter"/>
</dbReference>
<dbReference type="PANTHER" id="PTHR12970:SF1">
    <property type="entry name" value="PROTEASOME ASSEMBLY CHAPERONE 2"/>
    <property type="match status" value="1"/>
</dbReference>
<dbReference type="PANTHER" id="PTHR12970">
    <property type="entry name" value="PROTEASOME ASSEMBLY CHAPERONE 2"/>
    <property type="match status" value="1"/>
</dbReference>
<comment type="subunit">
    <text evidence="4">Component of the 20S proteasome chaperone.</text>
</comment>
<dbReference type="InterPro" id="IPR016562">
    <property type="entry name" value="Proteasome_assmbl_chp_2_euk"/>
</dbReference>
<dbReference type="InParanoid" id="A0A0C2SHD0"/>
<evidence type="ECO:0000256" key="2">
    <source>
        <dbReference type="ARBA" id="ARBA00023186"/>
    </source>
</evidence>
<dbReference type="STRING" id="946122.A0A0C2SHD0"/>
<evidence type="ECO:0000313" key="5">
    <source>
        <dbReference type="EMBL" id="KIL62525.1"/>
    </source>
</evidence>
<proteinExistence type="inferred from homology"/>
<comment type="similarity">
    <text evidence="3 4">Belongs to the PSMG2 family.</text>
</comment>
<dbReference type="InterPro" id="IPR019151">
    <property type="entry name" value="Proteasome_assmbl_chaperone_2"/>
</dbReference>
<evidence type="ECO:0000256" key="4">
    <source>
        <dbReference type="PIRNR" id="PIRNR010044"/>
    </source>
</evidence>
<dbReference type="OrthoDB" id="10260712at2759"/>
<keyword evidence="2 4" id="KW-0143">Chaperone</keyword>
<dbReference type="HOGENOM" id="CLU_062640_2_2_1"/>
<dbReference type="AlphaFoldDB" id="A0A0C2SHD0"/>